<dbReference type="Proteomes" id="UP001150603">
    <property type="component" value="Unassembled WGS sequence"/>
</dbReference>
<evidence type="ECO:0000313" key="1">
    <source>
        <dbReference type="EMBL" id="KAJ1939719.1"/>
    </source>
</evidence>
<accession>A0ACC1J6Y0</accession>
<evidence type="ECO:0000313" key="2">
    <source>
        <dbReference type="Proteomes" id="UP001150603"/>
    </source>
</evidence>
<sequence>MVEHLDKDAVALERALTHRVIWIQVEGVQVTSKGWIKVLYLGSLFDKFQVPDRRLLENIQNVIKCVKYRV</sequence>
<keyword evidence="2" id="KW-1185">Reference proteome</keyword>
<dbReference type="EMBL" id="JANBPW010002756">
    <property type="protein sequence ID" value="KAJ1939719.1"/>
    <property type="molecule type" value="Genomic_DNA"/>
</dbReference>
<protein>
    <submittedName>
        <fullName evidence="1">Uncharacterized protein</fullName>
    </submittedName>
</protein>
<proteinExistence type="predicted"/>
<comment type="caution">
    <text evidence="1">The sequence shown here is derived from an EMBL/GenBank/DDBJ whole genome shotgun (WGS) entry which is preliminary data.</text>
</comment>
<gene>
    <name evidence="1" type="ORF">FBU59_004029</name>
</gene>
<organism evidence="1 2">
    <name type="scientific">Linderina macrospora</name>
    <dbReference type="NCBI Taxonomy" id="4868"/>
    <lineage>
        <taxon>Eukaryota</taxon>
        <taxon>Fungi</taxon>
        <taxon>Fungi incertae sedis</taxon>
        <taxon>Zoopagomycota</taxon>
        <taxon>Kickxellomycotina</taxon>
        <taxon>Kickxellomycetes</taxon>
        <taxon>Kickxellales</taxon>
        <taxon>Kickxellaceae</taxon>
        <taxon>Linderina</taxon>
    </lineage>
</organism>
<reference evidence="1" key="1">
    <citation type="submission" date="2022-07" db="EMBL/GenBank/DDBJ databases">
        <title>Phylogenomic reconstructions and comparative analyses of Kickxellomycotina fungi.</title>
        <authorList>
            <person name="Reynolds N.K."/>
            <person name="Stajich J.E."/>
            <person name="Barry K."/>
            <person name="Grigoriev I.V."/>
            <person name="Crous P."/>
            <person name="Smith M.E."/>
        </authorList>
    </citation>
    <scope>NUCLEOTIDE SEQUENCE</scope>
    <source>
        <strain evidence="1">NRRL 5244</strain>
    </source>
</reference>
<name>A0ACC1J6Y0_9FUNG</name>